<evidence type="ECO:0000313" key="3">
    <source>
        <dbReference type="Proteomes" id="UP000594015"/>
    </source>
</evidence>
<dbReference type="KEGG" id="barh:WN72_25540"/>
<evidence type="ECO:0000256" key="1">
    <source>
        <dbReference type="SAM" id="Phobius"/>
    </source>
</evidence>
<dbReference type="Pfam" id="PF19588">
    <property type="entry name" value="SxtJ"/>
    <property type="match status" value="1"/>
</dbReference>
<dbReference type="InterPro" id="IPR045781">
    <property type="entry name" value="SxtJ"/>
</dbReference>
<dbReference type="Proteomes" id="UP000594015">
    <property type="component" value="Chromosome"/>
</dbReference>
<keyword evidence="1" id="KW-0472">Membrane</keyword>
<proteinExistence type="predicted"/>
<keyword evidence="1" id="KW-1133">Transmembrane helix</keyword>
<protein>
    <recommendedName>
        <fullName evidence="4">SxtJ</fullName>
    </recommendedName>
</protein>
<reference evidence="2 3" key="1">
    <citation type="submission" date="2018-06" db="EMBL/GenBank/DDBJ databases">
        <title>Comparative genomics of Bradyrhizobium nodulating Arachidis hypogaea.</title>
        <authorList>
            <person name="Li Y."/>
        </authorList>
    </citation>
    <scope>NUCLEOTIDE SEQUENCE [LARGE SCALE GENOMIC DNA]</scope>
    <source>
        <strain evidence="2 3">CCBAU 051107</strain>
    </source>
</reference>
<dbReference type="EMBL" id="CP030050">
    <property type="protein sequence ID" value="QOZ73567.1"/>
    <property type="molecule type" value="Genomic_DNA"/>
</dbReference>
<feature type="transmembrane region" description="Helical" evidence="1">
    <location>
        <begin position="22"/>
        <end position="40"/>
    </location>
</feature>
<feature type="transmembrane region" description="Helical" evidence="1">
    <location>
        <begin position="45"/>
        <end position="64"/>
    </location>
</feature>
<sequence length="141" mass="15821">MRQTTHEPLSQKEKLVVGSDRSFGWVMAAALAVVSLLNVWHSGHLWPWTSALSAVFALFAIARPAMLHPLNRAWMKLGLLLHRIVNPIVMGLIFFGAILPTGLVMRLRGKDPLRLNRDAGAESYWIRRTPGPAPESMRDQF</sequence>
<feature type="transmembrane region" description="Helical" evidence="1">
    <location>
        <begin position="84"/>
        <end position="107"/>
    </location>
</feature>
<accession>A0AAE7TLM8</accession>
<dbReference type="AlphaFoldDB" id="A0AAE7TLM8"/>
<gene>
    <name evidence="2" type="ORF">WN72_25540</name>
</gene>
<evidence type="ECO:0000313" key="2">
    <source>
        <dbReference type="EMBL" id="QOZ73567.1"/>
    </source>
</evidence>
<keyword evidence="1" id="KW-0812">Transmembrane</keyword>
<name>A0AAE7TLM8_9BRAD</name>
<evidence type="ECO:0008006" key="4">
    <source>
        <dbReference type="Google" id="ProtNLM"/>
    </source>
</evidence>
<organism evidence="2 3">
    <name type="scientific">Bradyrhizobium arachidis</name>
    <dbReference type="NCBI Taxonomy" id="858423"/>
    <lineage>
        <taxon>Bacteria</taxon>
        <taxon>Pseudomonadati</taxon>
        <taxon>Pseudomonadota</taxon>
        <taxon>Alphaproteobacteria</taxon>
        <taxon>Hyphomicrobiales</taxon>
        <taxon>Nitrobacteraceae</taxon>
        <taxon>Bradyrhizobium</taxon>
    </lineage>
</organism>